<dbReference type="GO" id="GO:0000287">
    <property type="term" value="F:magnesium ion binding"/>
    <property type="evidence" value="ECO:0007669"/>
    <property type="project" value="TreeGrafter"/>
</dbReference>
<dbReference type="PANTHER" id="PTHR32308">
    <property type="entry name" value="LYASE BETA SUBUNIT, PUTATIVE (AFU_ORTHOLOGUE AFUA_4G13030)-RELATED"/>
    <property type="match status" value="1"/>
</dbReference>
<comment type="cofactor">
    <cofactor evidence="1">
        <name>Mg(2+)</name>
        <dbReference type="ChEBI" id="CHEBI:18420"/>
    </cofactor>
</comment>
<keyword evidence="7" id="KW-0456">Lyase</keyword>
<evidence type="ECO:0000256" key="3">
    <source>
        <dbReference type="ARBA" id="ARBA00022842"/>
    </source>
</evidence>
<dbReference type="InterPro" id="IPR005000">
    <property type="entry name" value="Aldolase/citrate-lyase_domain"/>
</dbReference>
<evidence type="ECO:0000259" key="6">
    <source>
        <dbReference type="Pfam" id="PF03328"/>
    </source>
</evidence>
<dbReference type="RefSeq" id="WP_121974632.1">
    <property type="nucleotide sequence ID" value="NZ_OOGT01000114.1"/>
</dbReference>
<evidence type="ECO:0000256" key="4">
    <source>
        <dbReference type="PIRSR" id="PIRSR015582-1"/>
    </source>
</evidence>
<dbReference type="Pfam" id="PF03328">
    <property type="entry name" value="HpcH_HpaI"/>
    <property type="match status" value="1"/>
</dbReference>
<accession>A0A2U3N0K0</accession>
<reference evidence="8" key="1">
    <citation type="submission" date="2018-03" db="EMBL/GenBank/DDBJ databases">
        <authorList>
            <person name="Blom J."/>
        </authorList>
    </citation>
    <scope>NUCLEOTIDE SEQUENCE [LARGE SCALE GENOMIC DNA]</scope>
    <source>
        <strain evidence="8">KPC-SM-21</strain>
    </source>
</reference>
<dbReference type="SUPFAM" id="SSF51621">
    <property type="entry name" value="Phosphoenolpyruvate/pyruvate domain"/>
    <property type="match status" value="1"/>
</dbReference>
<dbReference type="InterPro" id="IPR011206">
    <property type="entry name" value="Citrate_lyase_beta/mcl1/mcl2"/>
</dbReference>
<dbReference type="GO" id="GO:0006107">
    <property type="term" value="P:oxaloacetate metabolic process"/>
    <property type="evidence" value="ECO:0007669"/>
    <property type="project" value="TreeGrafter"/>
</dbReference>
<dbReference type="OrthoDB" id="348111at2"/>
<feature type="domain" description="HpcH/HpaI aldolase/citrate lyase" evidence="6">
    <location>
        <begin position="6"/>
        <end position="209"/>
    </location>
</feature>
<organism evidence="7 8">
    <name type="scientific">Acinetobacter stercoris</name>
    <dbReference type="NCBI Taxonomy" id="2126983"/>
    <lineage>
        <taxon>Bacteria</taxon>
        <taxon>Pseudomonadati</taxon>
        <taxon>Pseudomonadota</taxon>
        <taxon>Gammaproteobacteria</taxon>
        <taxon>Moraxellales</taxon>
        <taxon>Moraxellaceae</taxon>
        <taxon>Acinetobacter</taxon>
    </lineage>
</organism>
<keyword evidence="2 5" id="KW-0479">Metal-binding</keyword>
<evidence type="ECO:0000256" key="5">
    <source>
        <dbReference type="PIRSR" id="PIRSR015582-2"/>
    </source>
</evidence>
<evidence type="ECO:0000313" key="7">
    <source>
        <dbReference type="EMBL" id="SPL71192.1"/>
    </source>
</evidence>
<dbReference type="PANTHER" id="PTHR32308:SF0">
    <property type="entry name" value="HPCH_HPAI ALDOLASE_CITRATE LYASE DOMAIN-CONTAINING PROTEIN"/>
    <property type="match status" value="1"/>
</dbReference>
<sequence>MSRILRSYLFVPANRVERFEKALSTKADAVIIDLEDAVPVELKNSARAVLKDWLINHPEHTVFIRVNAKNTKWFEQDIQLALLENVTAIVLPKTQNPEDILDIHRLQPIDIYPLIETPTGFANVRAIAATPHVKALMFGSIDFQLEMDMQGSYQELLYFRNEIVLASKLAGIESPVDGVTVDFQDLDLIQQETLQAKNLGFAGKLCIHPNQVETVNKTFSPTPDEIEWANQILEKVGQAQGQAVSLNGKMIDLPVILKAKNILNLAEINQP</sequence>
<dbReference type="InterPro" id="IPR015813">
    <property type="entry name" value="Pyrv/PenolPyrv_kinase-like_dom"/>
</dbReference>
<keyword evidence="3 5" id="KW-0460">Magnesium</keyword>
<dbReference type="InterPro" id="IPR040442">
    <property type="entry name" value="Pyrv_kinase-like_dom_sf"/>
</dbReference>
<dbReference type="FunCoup" id="A0A2U3N0K0">
    <property type="interactions" value="273"/>
</dbReference>
<gene>
    <name evidence="7" type="ORF">KPC_2370</name>
</gene>
<feature type="binding site" evidence="4">
    <location>
        <position position="65"/>
    </location>
    <ligand>
        <name>substrate</name>
    </ligand>
</feature>
<dbReference type="GO" id="GO:0016829">
    <property type="term" value="F:lyase activity"/>
    <property type="evidence" value="ECO:0007669"/>
    <property type="project" value="UniProtKB-KW"/>
</dbReference>
<evidence type="ECO:0000313" key="8">
    <source>
        <dbReference type="Proteomes" id="UP000245974"/>
    </source>
</evidence>
<dbReference type="AlphaFoldDB" id="A0A2U3N0K0"/>
<dbReference type="PIRSF" id="PIRSF015582">
    <property type="entry name" value="Cit_lyase_B"/>
    <property type="match status" value="1"/>
</dbReference>
<feature type="binding site" evidence="4">
    <location>
        <position position="116"/>
    </location>
    <ligand>
        <name>substrate</name>
    </ligand>
</feature>
<name>A0A2U3N0K0_9GAMM</name>
<dbReference type="InParanoid" id="A0A2U3N0K0"/>
<feature type="binding site" evidence="5">
    <location>
        <position position="142"/>
    </location>
    <ligand>
        <name>Mg(2+)</name>
        <dbReference type="ChEBI" id="CHEBI:18420"/>
    </ligand>
</feature>
<evidence type="ECO:0000256" key="2">
    <source>
        <dbReference type="ARBA" id="ARBA00022723"/>
    </source>
</evidence>
<protein>
    <submittedName>
        <fullName evidence="7">Citrate lyase subunit beta-like protein</fullName>
        <ecNumber evidence="7">4.1.-.-</ecNumber>
    </submittedName>
</protein>
<evidence type="ECO:0000256" key="1">
    <source>
        <dbReference type="ARBA" id="ARBA00001946"/>
    </source>
</evidence>
<dbReference type="Proteomes" id="UP000245974">
    <property type="component" value="Unassembled WGS sequence"/>
</dbReference>
<feature type="binding site" evidence="5">
    <location>
        <position position="116"/>
    </location>
    <ligand>
        <name>Mg(2+)</name>
        <dbReference type="ChEBI" id="CHEBI:18420"/>
    </ligand>
</feature>
<keyword evidence="8" id="KW-1185">Reference proteome</keyword>
<dbReference type="Gene3D" id="3.20.20.60">
    <property type="entry name" value="Phosphoenolpyruvate-binding domains"/>
    <property type="match status" value="1"/>
</dbReference>
<proteinExistence type="predicted"/>
<dbReference type="EMBL" id="OOGT01000114">
    <property type="protein sequence ID" value="SPL71192.1"/>
    <property type="molecule type" value="Genomic_DNA"/>
</dbReference>
<dbReference type="EC" id="4.1.-.-" evidence="7"/>